<evidence type="ECO:0000256" key="3">
    <source>
        <dbReference type="ARBA" id="ARBA00022475"/>
    </source>
</evidence>
<accession>A0A345T6H7</accession>
<keyword evidence="4 7" id="KW-0812">Transmembrane</keyword>
<feature type="transmembrane region" description="Helical" evidence="7">
    <location>
        <begin position="156"/>
        <end position="177"/>
    </location>
</feature>
<evidence type="ECO:0000256" key="2">
    <source>
        <dbReference type="ARBA" id="ARBA00010792"/>
    </source>
</evidence>
<feature type="transmembrane region" description="Helical" evidence="7">
    <location>
        <begin position="31"/>
        <end position="57"/>
    </location>
</feature>
<dbReference type="Pfam" id="PF09335">
    <property type="entry name" value="VTT_dom"/>
    <property type="match status" value="1"/>
</dbReference>
<dbReference type="PANTHER" id="PTHR30353:SF0">
    <property type="entry name" value="TRANSMEMBRANE PROTEIN"/>
    <property type="match status" value="1"/>
</dbReference>
<gene>
    <name evidence="9" type="ORF">C7M71_021855</name>
</gene>
<keyword evidence="6 7" id="KW-0472">Membrane</keyword>
<evidence type="ECO:0000313" key="10">
    <source>
        <dbReference type="Proteomes" id="UP000249340"/>
    </source>
</evidence>
<keyword evidence="10" id="KW-1185">Reference proteome</keyword>
<dbReference type="Proteomes" id="UP000249340">
    <property type="component" value="Chromosome"/>
</dbReference>
<comment type="similarity">
    <text evidence="2 7">Belongs to the DedA family.</text>
</comment>
<evidence type="ECO:0000313" key="9">
    <source>
        <dbReference type="EMBL" id="AXI81582.1"/>
    </source>
</evidence>
<dbReference type="GO" id="GO:0005886">
    <property type="term" value="C:plasma membrane"/>
    <property type="evidence" value="ECO:0007669"/>
    <property type="project" value="UniProtKB-SubCell"/>
</dbReference>
<sequence length="219" mass="22938">MWTGLATAGLTAGVTVTDSSSTPQAVGYPTLFVLVVVGSVLPVLPTGALVSAASVVAWHSHWPAVDLPLVLGVASLAAWVGDALLYWLAVHAGGRWAGQLRGHMDTPRMRAAQDRLAAHDRAVLVLSRLIPAGRIPVMAACLVSGWPVRRFLRADVFAAVAWALCYQAIGVVGGVLFREPWEGVLAAVGLVLLLAAVPALRRRSAGGEPPLAPEERVAR</sequence>
<organism evidence="9 10">
    <name type="scientific">Peterkaempfera bronchialis</name>
    <dbReference type="NCBI Taxonomy" id="2126346"/>
    <lineage>
        <taxon>Bacteria</taxon>
        <taxon>Bacillati</taxon>
        <taxon>Actinomycetota</taxon>
        <taxon>Actinomycetes</taxon>
        <taxon>Kitasatosporales</taxon>
        <taxon>Streptomycetaceae</taxon>
        <taxon>Peterkaempfera</taxon>
    </lineage>
</organism>
<dbReference type="KEGG" id="stri:C7M71_021855"/>
<keyword evidence="5 7" id="KW-1133">Transmembrane helix</keyword>
<protein>
    <submittedName>
        <fullName evidence="9">DedA family protein</fullName>
    </submittedName>
</protein>
<dbReference type="AlphaFoldDB" id="A0A345T6H7"/>
<dbReference type="OrthoDB" id="5189166at2"/>
<evidence type="ECO:0000256" key="4">
    <source>
        <dbReference type="ARBA" id="ARBA00022692"/>
    </source>
</evidence>
<feature type="transmembrane region" description="Helical" evidence="7">
    <location>
        <begin position="183"/>
        <end position="200"/>
    </location>
</feature>
<name>A0A345T6H7_9ACTN</name>
<dbReference type="InterPro" id="IPR032816">
    <property type="entry name" value="VTT_dom"/>
</dbReference>
<dbReference type="PANTHER" id="PTHR30353">
    <property type="entry name" value="INNER MEMBRANE PROTEIN DEDA-RELATED"/>
    <property type="match status" value="1"/>
</dbReference>
<evidence type="ECO:0000256" key="7">
    <source>
        <dbReference type="RuleBase" id="RU367016"/>
    </source>
</evidence>
<proteinExistence type="inferred from homology"/>
<evidence type="ECO:0000256" key="5">
    <source>
        <dbReference type="ARBA" id="ARBA00022989"/>
    </source>
</evidence>
<feature type="domain" description="VTT" evidence="8">
    <location>
        <begin position="49"/>
        <end position="170"/>
    </location>
</feature>
<evidence type="ECO:0000256" key="6">
    <source>
        <dbReference type="ARBA" id="ARBA00023136"/>
    </source>
</evidence>
<evidence type="ECO:0000259" key="8">
    <source>
        <dbReference type="Pfam" id="PF09335"/>
    </source>
</evidence>
<comment type="subcellular location">
    <subcellularLocation>
        <location evidence="1 7">Cell membrane</location>
        <topology evidence="1 7">Multi-pass membrane protein</topology>
    </subcellularLocation>
</comment>
<reference evidence="10" key="1">
    <citation type="submission" date="2018-07" db="EMBL/GenBank/DDBJ databases">
        <title>Streptacidiphilus bronchialis DSM 106435 chromosome.</title>
        <authorList>
            <person name="Batra D."/>
            <person name="Gulvik C.A."/>
        </authorList>
    </citation>
    <scope>NUCLEOTIDE SEQUENCE [LARGE SCALE GENOMIC DNA]</scope>
    <source>
        <strain evidence="10">DSM 106435</strain>
    </source>
</reference>
<keyword evidence="3 7" id="KW-1003">Cell membrane</keyword>
<evidence type="ECO:0000256" key="1">
    <source>
        <dbReference type="ARBA" id="ARBA00004651"/>
    </source>
</evidence>
<dbReference type="EMBL" id="CP031264">
    <property type="protein sequence ID" value="AXI81582.1"/>
    <property type="molecule type" value="Genomic_DNA"/>
</dbReference>
<dbReference type="InterPro" id="IPR032818">
    <property type="entry name" value="DedA-like"/>
</dbReference>
<feature type="transmembrane region" description="Helical" evidence="7">
    <location>
        <begin position="69"/>
        <end position="89"/>
    </location>
</feature>